<accession>A0ACB9MLC6</accession>
<dbReference type="Proteomes" id="UP001057402">
    <property type="component" value="Chromosome 9"/>
</dbReference>
<sequence>MHREEKKRKFHEAVVNMLFPPSIDDELDDDDSDIIPTERHGTIEILDDNSGDDSSSLPKEDIGDDGNTEFQNKQLTRAQRKRIRKKRLKEESIRRGKMIGPLVLLNNGDGMCSKGGSCGVAKDDALDIQNDQRVGYDAMPSKIEAQPIRDCSKKLKQRRAAKRQAKDAPKSSECDEKDGSVD</sequence>
<reference evidence="2" key="1">
    <citation type="journal article" date="2023" name="Front. Plant Sci.">
        <title>Chromosomal-level genome assembly of Melastoma candidum provides insights into trichome evolution.</title>
        <authorList>
            <person name="Zhong Y."/>
            <person name="Wu W."/>
            <person name="Sun C."/>
            <person name="Zou P."/>
            <person name="Liu Y."/>
            <person name="Dai S."/>
            <person name="Zhou R."/>
        </authorList>
    </citation>
    <scope>NUCLEOTIDE SEQUENCE [LARGE SCALE GENOMIC DNA]</scope>
</reference>
<dbReference type="EMBL" id="CM042888">
    <property type="protein sequence ID" value="KAI4324824.1"/>
    <property type="molecule type" value="Genomic_DNA"/>
</dbReference>
<protein>
    <submittedName>
        <fullName evidence="1">Uncharacterized protein</fullName>
    </submittedName>
</protein>
<comment type="caution">
    <text evidence="1">The sequence shown here is derived from an EMBL/GenBank/DDBJ whole genome shotgun (WGS) entry which is preliminary data.</text>
</comment>
<proteinExistence type="predicted"/>
<organism evidence="1 2">
    <name type="scientific">Melastoma candidum</name>
    <dbReference type="NCBI Taxonomy" id="119954"/>
    <lineage>
        <taxon>Eukaryota</taxon>
        <taxon>Viridiplantae</taxon>
        <taxon>Streptophyta</taxon>
        <taxon>Embryophyta</taxon>
        <taxon>Tracheophyta</taxon>
        <taxon>Spermatophyta</taxon>
        <taxon>Magnoliopsida</taxon>
        <taxon>eudicotyledons</taxon>
        <taxon>Gunneridae</taxon>
        <taxon>Pentapetalae</taxon>
        <taxon>rosids</taxon>
        <taxon>malvids</taxon>
        <taxon>Myrtales</taxon>
        <taxon>Melastomataceae</taxon>
        <taxon>Melastomatoideae</taxon>
        <taxon>Melastomateae</taxon>
        <taxon>Melastoma</taxon>
    </lineage>
</organism>
<evidence type="ECO:0000313" key="2">
    <source>
        <dbReference type="Proteomes" id="UP001057402"/>
    </source>
</evidence>
<keyword evidence="2" id="KW-1185">Reference proteome</keyword>
<name>A0ACB9MLC6_9MYRT</name>
<gene>
    <name evidence="1" type="ORF">MLD38_030277</name>
</gene>
<evidence type="ECO:0000313" key="1">
    <source>
        <dbReference type="EMBL" id="KAI4324824.1"/>
    </source>
</evidence>